<evidence type="ECO:0000256" key="1">
    <source>
        <dbReference type="ARBA" id="ARBA00022737"/>
    </source>
</evidence>
<sequence length="1661" mass="185208">MSATAKRTISGYDRPMVSATVENDREDGGLDTIMEDDTQPIRLMARDCNELFEKLMSPPGGPSESEISTFVQEYHGRFDAWTSFLGVFASGNASLDYRFQRHPGLQDMVIRLLDVLRRNLFLVKVYQASETSQDLAPDAPGDANPKRNFDSNISIAFSSIEETITRLNKLGIAIRLSSRSTSIARARTFAAEHPDLIRVNEFEERAHIALQSLYPNASEIVRQQLADSMADRYAKLQYEIYRMNARRIEIQPNLPVKNATLISGEQKLTELESPQTKSSGNHDAPSPFKVNPAVIINFPASSIDTTRLRENLREDNAEVPRAQPKPPRTITVFANQYREPPLPTFDDGHEYTHCNWCSQRIDRSLTRQKRGGLIEWSDIGRHHYKNDLQPYVCVAEGCCKSRPTYSSSRDWFKHMMSTHSESWAYNIHSRSSWLCPEKHENDSVYVFSTRDELQDHILLRHGPPADSEAFERLIDSAKQHGNENLHLVSSCPLCFFRLETEAAWDDEPAPVESTLGGNKRVVSHGKPEKRVKLSAHAKVTTSWEMGSHVAEHLHYLMIVTLQLMSAMDGTSYGDEGAESMDGDSSSRISAPGHDDWNDRLDELPSEVQGSIDWSDINEEAPSTPGSASSDGGPVPKAVEKSPPEADDQPFRGVESKHLPLADNPDNEATGSLRKAMIDLSSNLSKLILRCRDGAQQKVKVSLGDLEILQRHIGQLQEVLSLFSTAVLAQVDGTKTLSATQLNTISLAIIHCDKQVCLANGKFDEMEGRKPRFQFFRRDRKWPLTGDEMAQLVAALEECPKIISLVFQDELKVGVEVVAFGPRDGVDVDLSPQVPIGLDIRSLDLGIGLPRAQDAEYNSHMNQYLPMCFPGTREDLLLDIMQWADDPHGRLIFWLNGAVGTGKSTISRTVAHSLENKGQLGASFFFRRGQPDLSSCYRFFTTIAVQLSEAIPDLKPHLGGAIGQDPEIGLRSLETQFNSLVLEPLTNLNLPHKPTFIVVIDALDECKEGDDITFVLRLLTQLERLEGARIRIFLTSRPELPIRLGFRELPRYTYQSFTLQNIPQAVIKYDISLFLQAQLAQIGQNSGFGSDWPGKETINRLTQISVPLFACAAAICRFVGSPGLSPELRLRGLSKELDTGKVPGMKEIYLPLMSETLQVIEYRSVRNANELIHNLTTTLGFIVILAEPLSVSALASLIGINREDISRRLSGLHSVLNVPPDSSDLPIKVIHPSFKEFIVNPENVLDSRLWVDEKKAHSSIMEHCLNHLSLFLGQNICILETPGTLRRDLDSVRISIALFKDLQYACLYWPYHYEKRGEGLSDEPGTVPRNYSVNLFLYRDFLHWIEALSLLGQASKSVAMIDVLRSLIDEPEESRFLDDAKSLLLENLEIIDQAPLQIYYSALIFGPEDNTLVSRFQGQFLRSIRKIPRRFGVTEIPGLHEAPIQAVVFSSDGRWLASLSNASHFKLWEAAGVLTLAYVISGHGGSARAAAFSPNGELLATGLESHDVAIRDLTNDFCVAKSLEGHSDVVSAVAWSSDGKLFASGSRDKVVILWDVATWTMMGQQEVRAPVGRLSFTSDGGYLETDREVLAIPPNAPYPVPPLSQRPPGFIGVRDDWITYDDRNFVWLPPKYRGSCSAINGKLFAIGGDSGTVHLFELLEDI</sequence>
<dbReference type="InterPro" id="IPR015943">
    <property type="entry name" value="WD40/YVTN_repeat-like_dom_sf"/>
</dbReference>
<dbReference type="InterPro" id="IPR056884">
    <property type="entry name" value="NPHP3-like_N"/>
</dbReference>
<evidence type="ECO:0000256" key="2">
    <source>
        <dbReference type="PROSITE-ProRule" id="PRU00221"/>
    </source>
</evidence>
<dbReference type="EMBL" id="JAVHJL010000007">
    <property type="protein sequence ID" value="KAK6499942.1"/>
    <property type="molecule type" value="Genomic_DNA"/>
</dbReference>
<proteinExistence type="predicted"/>
<organism evidence="5 6">
    <name type="scientific">Arthrobotrys musiformis</name>
    <dbReference type="NCBI Taxonomy" id="47236"/>
    <lineage>
        <taxon>Eukaryota</taxon>
        <taxon>Fungi</taxon>
        <taxon>Dikarya</taxon>
        <taxon>Ascomycota</taxon>
        <taxon>Pezizomycotina</taxon>
        <taxon>Orbiliomycetes</taxon>
        <taxon>Orbiliales</taxon>
        <taxon>Orbiliaceae</taxon>
        <taxon>Arthrobotrys</taxon>
    </lineage>
</organism>
<feature type="region of interest" description="Disordered" evidence="3">
    <location>
        <begin position="615"/>
        <end position="667"/>
    </location>
</feature>
<comment type="caution">
    <text evidence="5">The sequence shown here is derived from an EMBL/GenBank/DDBJ whole genome shotgun (WGS) entry which is preliminary data.</text>
</comment>
<dbReference type="Pfam" id="PF00400">
    <property type="entry name" value="WD40"/>
    <property type="match status" value="3"/>
</dbReference>
<name>A0AAV9W0I2_9PEZI</name>
<dbReference type="SMART" id="SM00320">
    <property type="entry name" value="WD40"/>
    <property type="match status" value="3"/>
</dbReference>
<dbReference type="SUPFAM" id="SSF50978">
    <property type="entry name" value="WD40 repeat-like"/>
    <property type="match status" value="1"/>
</dbReference>
<keyword evidence="6" id="KW-1185">Reference proteome</keyword>
<keyword evidence="1" id="KW-0677">Repeat</keyword>
<evidence type="ECO:0000259" key="4">
    <source>
        <dbReference type="Pfam" id="PF24883"/>
    </source>
</evidence>
<feature type="region of interest" description="Disordered" evidence="3">
    <location>
        <begin position="509"/>
        <end position="529"/>
    </location>
</feature>
<dbReference type="InterPro" id="IPR036322">
    <property type="entry name" value="WD40_repeat_dom_sf"/>
</dbReference>
<evidence type="ECO:0000313" key="5">
    <source>
        <dbReference type="EMBL" id="KAK6499942.1"/>
    </source>
</evidence>
<dbReference type="Gene3D" id="2.130.10.10">
    <property type="entry name" value="YVTN repeat-like/Quinoprotein amine dehydrogenase"/>
    <property type="match status" value="1"/>
</dbReference>
<keyword evidence="2" id="KW-0853">WD repeat</keyword>
<feature type="compositionally biased region" description="Basic and acidic residues" evidence="3">
    <location>
        <begin position="592"/>
        <end position="601"/>
    </location>
</feature>
<dbReference type="Proteomes" id="UP001370758">
    <property type="component" value="Unassembled WGS sequence"/>
</dbReference>
<gene>
    <name evidence="5" type="ORF">TWF481_010298</name>
</gene>
<feature type="domain" description="Nephrocystin 3-like N-terminal" evidence="4">
    <location>
        <begin position="879"/>
        <end position="1036"/>
    </location>
</feature>
<evidence type="ECO:0000256" key="3">
    <source>
        <dbReference type="SAM" id="MobiDB-lite"/>
    </source>
</evidence>
<dbReference type="SUPFAM" id="SSF52540">
    <property type="entry name" value="P-loop containing nucleoside triphosphate hydrolases"/>
    <property type="match status" value="1"/>
</dbReference>
<evidence type="ECO:0000313" key="6">
    <source>
        <dbReference type="Proteomes" id="UP001370758"/>
    </source>
</evidence>
<dbReference type="PROSITE" id="PS50082">
    <property type="entry name" value="WD_REPEATS_2"/>
    <property type="match status" value="1"/>
</dbReference>
<dbReference type="PANTHER" id="PTHR35391">
    <property type="entry name" value="C2H2-TYPE DOMAIN-CONTAINING PROTEIN-RELATED"/>
    <property type="match status" value="1"/>
</dbReference>
<dbReference type="Gene3D" id="3.40.50.300">
    <property type="entry name" value="P-loop containing nucleotide triphosphate hydrolases"/>
    <property type="match status" value="1"/>
</dbReference>
<feature type="repeat" description="WD" evidence="2">
    <location>
        <begin position="1522"/>
        <end position="1563"/>
    </location>
</feature>
<reference evidence="5 6" key="1">
    <citation type="submission" date="2023-08" db="EMBL/GenBank/DDBJ databases">
        <authorList>
            <person name="Palmer J.M."/>
        </authorList>
    </citation>
    <scope>NUCLEOTIDE SEQUENCE [LARGE SCALE GENOMIC DNA]</scope>
    <source>
        <strain evidence="5 6">TWF481</strain>
    </source>
</reference>
<dbReference type="PROSITE" id="PS50294">
    <property type="entry name" value="WD_REPEATS_REGION"/>
    <property type="match status" value="1"/>
</dbReference>
<protein>
    <recommendedName>
        <fullName evidence="4">Nephrocystin 3-like N-terminal domain-containing protein</fullName>
    </recommendedName>
</protein>
<dbReference type="InterPro" id="IPR027417">
    <property type="entry name" value="P-loop_NTPase"/>
</dbReference>
<dbReference type="Pfam" id="PF24883">
    <property type="entry name" value="NPHP3_N"/>
    <property type="match status" value="1"/>
</dbReference>
<feature type="region of interest" description="Disordered" evidence="3">
    <location>
        <begin position="572"/>
        <end position="601"/>
    </location>
</feature>
<dbReference type="InterPro" id="IPR001680">
    <property type="entry name" value="WD40_rpt"/>
</dbReference>
<dbReference type="PANTHER" id="PTHR35391:SF7">
    <property type="entry name" value="C2H2-TYPE DOMAIN-CONTAINING PROTEIN"/>
    <property type="match status" value="1"/>
</dbReference>
<accession>A0AAV9W0I2</accession>